<evidence type="ECO:0000313" key="4">
    <source>
        <dbReference type="Proteomes" id="UP000182114"/>
    </source>
</evidence>
<sequence>MKVFIMVLATFCFAFSYGQIERKVDSLKKALKAEKSLIGKVETLETLYAILRYNNPETSLKYSLQAYEIARRLEDKKKQLKAVYQSAISYRALNQLDAAVSYHETAMKLSTELEEEVFYAKSLLELADIKRLDAKKKEALEMLNEAKVIFENNDEKELVNVCLGNIASVYLSNGQFKLSQQLYMQALNNIDSLHTDPLTKADIVARLGEIQYNTENYEASIPYYYQALEVYIAVDDNIWQSNMYLQIGTSWAALQDYDKALEYFFKSLEIAKNFGLRSNEAMVYTNIGSTYREMKNLEASEAYLEESLHCHEKEGLAYNHIAVLLELGRLHIDLNNLEKALCFLDEAIDKSTPSMRLDYLMEGYKLRSTTYDMLKSPQMALRDLKAHQIFKDSIFNHTKMQQIEELKTIYETENKQTLLALSKEEIENLQHKSKVDTLTKSLYAGGMLSGLSLSILLFFIFRQRLRKNKSNQRKLDELYKKEIEYKQKELASLTVHLAQKNTFTQDLIEDLKELKDNPDKFKLQFRRILLLLKKQNSDDKDWELFKTYFADVHNDFDDKLRAIYADITEKEIRLAAFLRMNLSTKEIAAIFNVLPDSILKSKYRLKKKLNLDKDMDLGSFLNSL</sequence>
<dbReference type="SMART" id="SM00028">
    <property type="entry name" value="TPR"/>
    <property type="match status" value="7"/>
</dbReference>
<keyword evidence="4" id="KW-1185">Reference proteome</keyword>
<dbReference type="Pfam" id="PF13424">
    <property type="entry name" value="TPR_12"/>
    <property type="match status" value="2"/>
</dbReference>
<dbReference type="AlphaFoldDB" id="A0A1G7HQ91"/>
<keyword evidence="2" id="KW-0472">Membrane</keyword>
<evidence type="ECO:0000313" key="3">
    <source>
        <dbReference type="EMBL" id="SDF02580.1"/>
    </source>
</evidence>
<dbReference type="Proteomes" id="UP000182114">
    <property type="component" value="Unassembled WGS sequence"/>
</dbReference>
<protein>
    <submittedName>
        <fullName evidence="3">Tetratricopeptide repeat-containing protein</fullName>
    </submittedName>
</protein>
<dbReference type="InterPro" id="IPR019734">
    <property type="entry name" value="TPR_rpt"/>
</dbReference>
<keyword evidence="2" id="KW-0812">Transmembrane</keyword>
<dbReference type="InterPro" id="IPR011990">
    <property type="entry name" value="TPR-like_helical_dom_sf"/>
</dbReference>
<evidence type="ECO:0000256" key="1">
    <source>
        <dbReference type="PROSITE-ProRule" id="PRU00339"/>
    </source>
</evidence>
<dbReference type="PROSITE" id="PS50005">
    <property type="entry name" value="TPR"/>
    <property type="match status" value="1"/>
</dbReference>
<dbReference type="EMBL" id="FNBD01000006">
    <property type="protein sequence ID" value="SDF02580.1"/>
    <property type="molecule type" value="Genomic_DNA"/>
</dbReference>
<accession>A0A1G7HQ91</accession>
<gene>
    <name evidence="3" type="ORF">SAMN04487992_106212</name>
</gene>
<evidence type="ECO:0000256" key="2">
    <source>
        <dbReference type="SAM" id="Phobius"/>
    </source>
</evidence>
<name>A0A1G7HQ91_9FLAO</name>
<dbReference type="InterPro" id="IPR016032">
    <property type="entry name" value="Sig_transdc_resp-reg_C-effctor"/>
</dbReference>
<proteinExistence type="predicted"/>
<organism evidence="3 4">
    <name type="scientific">Cellulophaga baltica</name>
    <dbReference type="NCBI Taxonomy" id="76594"/>
    <lineage>
        <taxon>Bacteria</taxon>
        <taxon>Pseudomonadati</taxon>
        <taxon>Bacteroidota</taxon>
        <taxon>Flavobacteriia</taxon>
        <taxon>Flavobacteriales</taxon>
        <taxon>Flavobacteriaceae</taxon>
        <taxon>Cellulophaga</taxon>
    </lineage>
</organism>
<reference evidence="4" key="1">
    <citation type="submission" date="2016-10" db="EMBL/GenBank/DDBJ databases">
        <authorList>
            <person name="Varghese N."/>
            <person name="Submissions S."/>
        </authorList>
    </citation>
    <scope>NUCLEOTIDE SEQUENCE [LARGE SCALE GENOMIC DNA]</scope>
    <source>
        <strain evidence="4">DSM 24729</strain>
    </source>
</reference>
<dbReference type="GO" id="GO:0006355">
    <property type="term" value="P:regulation of DNA-templated transcription"/>
    <property type="evidence" value="ECO:0007669"/>
    <property type="project" value="InterPro"/>
</dbReference>
<dbReference type="RefSeq" id="WP_074538528.1">
    <property type="nucleotide sequence ID" value="NZ_FNBD01000006.1"/>
</dbReference>
<dbReference type="eggNOG" id="COG0457">
    <property type="taxonomic scope" value="Bacteria"/>
</dbReference>
<keyword evidence="1" id="KW-0802">TPR repeat</keyword>
<dbReference type="Gene3D" id="1.25.40.10">
    <property type="entry name" value="Tetratricopeptide repeat domain"/>
    <property type="match status" value="3"/>
</dbReference>
<dbReference type="SUPFAM" id="SSF46894">
    <property type="entry name" value="C-terminal effector domain of the bipartite response regulators"/>
    <property type="match status" value="1"/>
</dbReference>
<dbReference type="PANTHER" id="PTHR10098">
    <property type="entry name" value="RAPSYN-RELATED"/>
    <property type="match status" value="1"/>
</dbReference>
<dbReference type="SUPFAM" id="SSF48452">
    <property type="entry name" value="TPR-like"/>
    <property type="match status" value="2"/>
</dbReference>
<dbReference type="GO" id="GO:0003677">
    <property type="term" value="F:DNA binding"/>
    <property type="evidence" value="ECO:0007669"/>
    <property type="project" value="InterPro"/>
</dbReference>
<keyword evidence="2" id="KW-1133">Transmembrane helix</keyword>
<feature type="repeat" description="TPR" evidence="1">
    <location>
        <begin position="241"/>
        <end position="274"/>
    </location>
</feature>
<feature type="transmembrane region" description="Helical" evidence="2">
    <location>
        <begin position="442"/>
        <end position="461"/>
    </location>
</feature>